<evidence type="ECO:0000256" key="1">
    <source>
        <dbReference type="ARBA" id="ARBA00004514"/>
    </source>
</evidence>
<dbReference type="Pfam" id="PF25084">
    <property type="entry name" value="LbH_EIF2B"/>
    <property type="match status" value="1"/>
</dbReference>
<sequence>MEFHAVILCGPGKQLAPFSQQRATGAPKALLPVGQRPMFEHVLDWCEKAFFPKVTLLCDAAAGAAVRDAVARYKAARAAAVALAPDVLDVASDVLRFLRGIDVAEHGAAASGQALQYVAQHAAPGPLAHFVVLPCDLVTDLPPHVLIEAYRCRRAADLGMLVCYRPRPGPEDKKHRAGPRSYTVYSGLPCGGRAQLLDYYSAADVAFHKGVAVRTQMLWRHATPAVSTRLANGAVFFGDARVLAARLRSVPAKFGDAYFALRPLIKVVRDLARREWQSPGWGLSVGLVEVPRQAVFLRANTLAGYMEATRHLLQRHARDTAGAKDRPAGAKDKAAAAVGADSMVGAASRLGDKTNVKRSVVGAHCTIGKRVRVTGSVVLDGAVVEDDVLLENTIVGRAATVRSRSRLTNCYVEATHDVPRGTHAKGDTLLCLTLEGLVEAAGDSSSSDDAASASSSDDYDSYDPDDGDNSDGLFGY</sequence>
<evidence type="ECO:0000256" key="5">
    <source>
        <dbReference type="ARBA" id="ARBA00022917"/>
    </source>
</evidence>
<reference evidence="11 12" key="1">
    <citation type="submission" date="2016-05" db="EMBL/GenBank/DDBJ databases">
        <title>Comparative genomics of biotechnologically important yeasts.</title>
        <authorList>
            <consortium name="DOE Joint Genome Institute"/>
            <person name="Riley R."/>
            <person name="Haridas S."/>
            <person name="Wolfe K.H."/>
            <person name="Lopes M.R."/>
            <person name="Hittinger C.T."/>
            <person name="Goker M."/>
            <person name="Salamov A."/>
            <person name="Wisecaver J."/>
            <person name="Long T.M."/>
            <person name="Aerts A.L."/>
            <person name="Barry K."/>
            <person name="Choi C."/>
            <person name="Clum A."/>
            <person name="Coughlan A.Y."/>
            <person name="Deshpande S."/>
            <person name="Douglass A.P."/>
            <person name="Hanson S.J."/>
            <person name="Klenk H.-P."/>
            <person name="LaButti K."/>
            <person name="Lapidus A."/>
            <person name="Lindquist E."/>
            <person name="Lipzen A."/>
            <person name="Meier-kolthoff J.P."/>
            <person name="Ohm R.A."/>
            <person name="Otillar R.P."/>
            <person name="Pangilinan J."/>
            <person name="Peng Y."/>
            <person name="Rokas A."/>
            <person name="Rosa C.A."/>
            <person name="Scheuner C."/>
            <person name="Sibirny A.A."/>
            <person name="Slot J.C."/>
            <person name="Stielow J.B."/>
            <person name="Sun H."/>
            <person name="Kurtzman C.P."/>
            <person name="Blackwell M."/>
            <person name="Grigoriev I.V."/>
            <person name="Jeffries T.W."/>
        </authorList>
    </citation>
    <scope>NUCLEOTIDE SEQUENCE [LARGE SCALE GENOMIC DNA]</scope>
    <source>
        <strain evidence="11 12">NRRL YB-4993</strain>
    </source>
</reference>
<evidence type="ECO:0000256" key="4">
    <source>
        <dbReference type="ARBA" id="ARBA00022540"/>
    </source>
</evidence>
<dbReference type="InterPro" id="IPR056764">
    <property type="entry name" value="LbH_EIF2B3/5"/>
</dbReference>
<keyword evidence="12" id="KW-1185">Reference proteome</keyword>
<feature type="region of interest" description="Disordered" evidence="9">
    <location>
        <begin position="441"/>
        <end position="476"/>
    </location>
</feature>
<dbReference type="GO" id="GO:0006446">
    <property type="term" value="P:regulation of translational initiation"/>
    <property type="evidence" value="ECO:0007669"/>
    <property type="project" value="EnsemblFungi"/>
</dbReference>
<dbReference type="GO" id="GO:0005829">
    <property type="term" value="C:cytosol"/>
    <property type="evidence" value="ECO:0007669"/>
    <property type="project" value="UniProtKB-SubCell"/>
</dbReference>
<protein>
    <recommendedName>
        <fullName evidence="6">Translation initiation factor eIF2B subunit gamma</fullName>
    </recommendedName>
    <alternativeName>
        <fullName evidence="7">eIF2B GDP-GTP exchange factor subunit gamma</fullName>
    </alternativeName>
</protein>
<keyword evidence="5" id="KW-0648">Protein biosynthesis</keyword>
<comment type="subcellular location">
    <subcellularLocation>
        <location evidence="1">Cytoplasm</location>
        <location evidence="1">Cytosol</location>
    </subcellularLocation>
</comment>
<keyword evidence="4" id="KW-0396">Initiation factor</keyword>
<evidence type="ECO:0000256" key="9">
    <source>
        <dbReference type="SAM" id="MobiDB-lite"/>
    </source>
</evidence>
<dbReference type="PANTHER" id="PTHR45989">
    <property type="entry name" value="TRANSLATION INITIATION FACTOR EIF-2B SUBUNIT GAMMA"/>
    <property type="match status" value="1"/>
</dbReference>
<evidence type="ECO:0000313" key="12">
    <source>
        <dbReference type="Proteomes" id="UP000092555"/>
    </source>
</evidence>
<dbReference type="SUPFAM" id="SSF53448">
    <property type="entry name" value="Nucleotide-diphospho-sugar transferases"/>
    <property type="match status" value="1"/>
</dbReference>
<dbReference type="Gene3D" id="3.90.550.10">
    <property type="entry name" value="Spore Coat Polysaccharide Biosynthesis Protein SpsA, Chain A"/>
    <property type="match status" value="1"/>
</dbReference>
<evidence type="ECO:0000259" key="10">
    <source>
        <dbReference type="Pfam" id="PF25084"/>
    </source>
</evidence>
<feature type="compositionally biased region" description="Low complexity" evidence="9">
    <location>
        <begin position="441"/>
        <end position="456"/>
    </location>
</feature>
<feature type="domain" description="EIF2B subunit epsilon/gamma LbH" evidence="10">
    <location>
        <begin position="334"/>
        <end position="409"/>
    </location>
</feature>
<dbReference type="CDD" id="cd04652">
    <property type="entry name" value="LbH_eIF2B_gamma_C"/>
    <property type="match status" value="1"/>
</dbReference>
<dbReference type="InterPro" id="IPR029044">
    <property type="entry name" value="Nucleotide-diphossugar_trans"/>
</dbReference>
<dbReference type="GeneID" id="30028667"/>
<evidence type="ECO:0000256" key="6">
    <source>
        <dbReference type="ARBA" id="ARBA00044196"/>
    </source>
</evidence>
<gene>
    <name evidence="11" type="ORF">METBIDRAFT_30722</name>
</gene>
<comment type="subunit">
    <text evidence="8">Component of the translation initiation factor 2B (eIF2B) complex which is a heterodecamer of two sets of five different subunits: alpha, beta, gamma, delta and epsilon. Subunits alpha, beta and delta comprise a regulatory subcomplex and subunits epsilon and gamma comprise a catalytic subcomplex. Within the complex, the hexameric regulatory complex resides at the center, with the two heterodimeric catalytic subcomplexes bound on opposite sides.</text>
</comment>
<dbReference type="GO" id="GO:0005851">
    <property type="term" value="C:eukaryotic translation initiation factor 2B complex"/>
    <property type="evidence" value="ECO:0007669"/>
    <property type="project" value="EnsemblFungi"/>
</dbReference>
<dbReference type="STRING" id="869754.A0A1A0HKN4"/>
<evidence type="ECO:0000256" key="3">
    <source>
        <dbReference type="ARBA" id="ARBA00022490"/>
    </source>
</evidence>
<dbReference type="Gene3D" id="2.160.10.10">
    <property type="entry name" value="Hexapeptide repeat proteins"/>
    <property type="match status" value="1"/>
</dbReference>
<proteinExistence type="inferred from homology"/>
<comment type="caution">
    <text evidence="11">The sequence shown here is derived from an EMBL/GenBank/DDBJ whole genome shotgun (WGS) entry which is preliminary data.</text>
</comment>
<dbReference type="GO" id="GO:0005085">
    <property type="term" value="F:guanyl-nucleotide exchange factor activity"/>
    <property type="evidence" value="ECO:0007669"/>
    <property type="project" value="EnsemblFungi"/>
</dbReference>
<organism evidence="11 12">
    <name type="scientific">Metschnikowia bicuspidata var. bicuspidata NRRL YB-4993</name>
    <dbReference type="NCBI Taxonomy" id="869754"/>
    <lineage>
        <taxon>Eukaryota</taxon>
        <taxon>Fungi</taxon>
        <taxon>Dikarya</taxon>
        <taxon>Ascomycota</taxon>
        <taxon>Saccharomycotina</taxon>
        <taxon>Pichiomycetes</taxon>
        <taxon>Metschnikowiaceae</taxon>
        <taxon>Metschnikowia</taxon>
    </lineage>
</organism>
<evidence type="ECO:0000313" key="11">
    <source>
        <dbReference type="EMBL" id="OBA24452.1"/>
    </source>
</evidence>
<dbReference type="GO" id="GO:0002183">
    <property type="term" value="P:cytoplasmic translational initiation"/>
    <property type="evidence" value="ECO:0007669"/>
    <property type="project" value="TreeGrafter"/>
</dbReference>
<dbReference type="AlphaFoldDB" id="A0A1A0HKN4"/>
<keyword evidence="3" id="KW-0963">Cytoplasm</keyword>
<evidence type="ECO:0000256" key="8">
    <source>
        <dbReference type="ARBA" id="ARBA00046432"/>
    </source>
</evidence>
<accession>A0A1A0HKN4</accession>
<comment type="similarity">
    <text evidence="2">Belongs to the eIF-2B gamma/epsilon subunits family.</text>
</comment>
<feature type="compositionally biased region" description="Acidic residues" evidence="9">
    <location>
        <begin position="457"/>
        <end position="469"/>
    </location>
</feature>
<dbReference type="InterPro" id="IPR051960">
    <property type="entry name" value="eIF2B_gamma"/>
</dbReference>
<evidence type="ECO:0000256" key="2">
    <source>
        <dbReference type="ARBA" id="ARBA00007878"/>
    </source>
</evidence>
<dbReference type="Proteomes" id="UP000092555">
    <property type="component" value="Unassembled WGS sequence"/>
</dbReference>
<dbReference type="OrthoDB" id="10250549at2759"/>
<evidence type="ECO:0000256" key="7">
    <source>
        <dbReference type="ARBA" id="ARBA00044229"/>
    </source>
</evidence>
<dbReference type="GO" id="GO:1903574">
    <property type="term" value="P:negative regulation of cellular response to amino acid starvation"/>
    <property type="evidence" value="ECO:0007669"/>
    <property type="project" value="EnsemblFungi"/>
</dbReference>
<dbReference type="GO" id="GO:0003743">
    <property type="term" value="F:translation initiation factor activity"/>
    <property type="evidence" value="ECO:0007669"/>
    <property type="project" value="UniProtKB-KW"/>
</dbReference>
<dbReference type="EMBL" id="LXTC01000001">
    <property type="protein sequence ID" value="OBA24452.1"/>
    <property type="molecule type" value="Genomic_DNA"/>
</dbReference>
<dbReference type="PANTHER" id="PTHR45989:SF1">
    <property type="entry name" value="TRANSLATION INITIATION FACTOR EIF-2B SUBUNIT GAMMA"/>
    <property type="match status" value="1"/>
</dbReference>
<dbReference type="RefSeq" id="XP_018714933.1">
    <property type="nucleotide sequence ID" value="XM_018855691.1"/>
</dbReference>
<name>A0A1A0HKN4_9ASCO</name>